<dbReference type="AlphaFoldDB" id="A0A9P6DKR5"/>
<feature type="transmembrane region" description="Helical" evidence="1">
    <location>
        <begin position="40"/>
        <end position="59"/>
    </location>
</feature>
<organism evidence="2 3">
    <name type="scientific">Hydnum rufescens UP504</name>
    <dbReference type="NCBI Taxonomy" id="1448309"/>
    <lineage>
        <taxon>Eukaryota</taxon>
        <taxon>Fungi</taxon>
        <taxon>Dikarya</taxon>
        <taxon>Basidiomycota</taxon>
        <taxon>Agaricomycotina</taxon>
        <taxon>Agaricomycetes</taxon>
        <taxon>Cantharellales</taxon>
        <taxon>Hydnaceae</taxon>
        <taxon>Hydnum</taxon>
    </lineage>
</organism>
<proteinExistence type="predicted"/>
<evidence type="ECO:0000313" key="2">
    <source>
        <dbReference type="EMBL" id="KAF9506346.1"/>
    </source>
</evidence>
<evidence type="ECO:0000256" key="1">
    <source>
        <dbReference type="SAM" id="Phobius"/>
    </source>
</evidence>
<dbReference type="Proteomes" id="UP000886523">
    <property type="component" value="Unassembled WGS sequence"/>
</dbReference>
<dbReference type="OrthoDB" id="3250313at2759"/>
<keyword evidence="1" id="KW-1133">Transmembrane helix</keyword>
<keyword evidence="3" id="KW-1185">Reference proteome</keyword>
<evidence type="ECO:0000313" key="3">
    <source>
        <dbReference type="Proteomes" id="UP000886523"/>
    </source>
</evidence>
<keyword evidence="1" id="KW-0472">Membrane</keyword>
<accession>A0A9P6DKR5</accession>
<gene>
    <name evidence="2" type="ORF">BS47DRAFT_1367451</name>
</gene>
<comment type="caution">
    <text evidence="2">The sequence shown here is derived from an EMBL/GenBank/DDBJ whole genome shotgun (WGS) entry which is preliminary data.</text>
</comment>
<name>A0A9P6DKR5_9AGAM</name>
<dbReference type="EMBL" id="MU129114">
    <property type="protein sequence ID" value="KAF9506346.1"/>
    <property type="molecule type" value="Genomic_DNA"/>
</dbReference>
<reference evidence="2" key="1">
    <citation type="journal article" date="2020" name="Nat. Commun.">
        <title>Large-scale genome sequencing of mycorrhizal fungi provides insights into the early evolution of symbiotic traits.</title>
        <authorList>
            <person name="Miyauchi S."/>
            <person name="Kiss E."/>
            <person name="Kuo A."/>
            <person name="Drula E."/>
            <person name="Kohler A."/>
            <person name="Sanchez-Garcia M."/>
            <person name="Morin E."/>
            <person name="Andreopoulos B."/>
            <person name="Barry K.W."/>
            <person name="Bonito G."/>
            <person name="Buee M."/>
            <person name="Carver A."/>
            <person name="Chen C."/>
            <person name="Cichocki N."/>
            <person name="Clum A."/>
            <person name="Culley D."/>
            <person name="Crous P.W."/>
            <person name="Fauchery L."/>
            <person name="Girlanda M."/>
            <person name="Hayes R.D."/>
            <person name="Keri Z."/>
            <person name="LaButti K."/>
            <person name="Lipzen A."/>
            <person name="Lombard V."/>
            <person name="Magnuson J."/>
            <person name="Maillard F."/>
            <person name="Murat C."/>
            <person name="Nolan M."/>
            <person name="Ohm R.A."/>
            <person name="Pangilinan J."/>
            <person name="Pereira M.F."/>
            <person name="Perotto S."/>
            <person name="Peter M."/>
            <person name="Pfister S."/>
            <person name="Riley R."/>
            <person name="Sitrit Y."/>
            <person name="Stielow J.B."/>
            <person name="Szollosi G."/>
            <person name="Zifcakova L."/>
            <person name="Stursova M."/>
            <person name="Spatafora J.W."/>
            <person name="Tedersoo L."/>
            <person name="Vaario L.M."/>
            <person name="Yamada A."/>
            <person name="Yan M."/>
            <person name="Wang P."/>
            <person name="Xu J."/>
            <person name="Bruns T."/>
            <person name="Baldrian P."/>
            <person name="Vilgalys R."/>
            <person name="Dunand C."/>
            <person name="Henrissat B."/>
            <person name="Grigoriev I.V."/>
            <person name="Hibbett D."/>
            <person name="Nagy L.G."/>
            <person name="Martin F.M."/>
        </authorList>
    </citation>
    <scope>NUCLEOTIDE SEQUENCE</scope>
    <source>
        <strain evidence="2">UP504</strain>
    </source>
</reference>
<keyword evidence="1" id="KW-0812">Transmembrane</keyword>
<sequence>MTDQVSFWSWWTACQPPWRGVINGHPKLLLVSDIARDWEALLVGGNNGVMCVMMALYWWGKHLAERDGADITDWLNAMKDVDSRNTFTYEQETQKTMGLKWEP</sequence>
<protein>
    <submittedName>
        <fullName evidence="2">Uncharacterized protein</fullName>
    </submittedName>
</protein>